<dbReference type="AlphaFoldDB" id="A0A6A6BLU1"/>
<feature type="compositionally biased region" description="Low complexity" evidence="1">
    <location>
        <begin position="280"/>
        <end position="297"/>
    </location>
</feature>
<organism evidence="2 3">
    <name type="scientific">Aplosporella prunicola CBS 121167</name>
    <dbReference type="NCBI Taxonomy" id="1176127"/>
    <lineage>
        <taxon>Eukaryota</taxon>
        <taxon>Fungi</taxon>
        <taxon>Dikarya</taxon>
        <taxon>Ascomycota</taxon>
        <taxon>Pezizomycotina</taxon>
        <taxon>Dothideomycetes</taxon>
        <taxon>Dothideomycetes incertae sedis</taxon>
        <taxon>Botryosphaeriales</taxon>
        <taxon>Aplosporellaceae</taxon>
        <taxon>Aplosporella</taxon>
    </lineage>
</organism>
<keyword evidence="3" id="KW-1185">Reference proteome</keyword>
<feature type="region of interest" description="Disordered" evidence="1">
    <location>
        <begin position="311"/>
        <end position="353"/>
    </location>
</feature>
<protein>
    <submittedName>
        <fullName evidence="2">Uncharacterized protein</fullName>
    </submittedName>
</protein>
<name>A0A6A6BLU1_9PEZI</name>
<dbReference type="GeneID" id="54300520"/>
<feature type="region of interest" description="Disordered" evidence="1">
    <location>
        <begin position="242"/>
        <end position="297"/>
    </location>
</feature>
<feature type="compositionally biased region" description="Low complexity" evidence="1">
    <location>
        <begin position="311"/>
        <end position="333"/>
    </location>
</feature>
<dbReference type="Proteomes" id="UP000799438">
    <property type="component" value="Unassembled WGS sequence"/>
</dbReference>
<dbReference type="RefSeq" id="XP_033399966.1">
    <property type="nucleotide sequence ID" value="XM_033543023.1"/>
</dbReference>
<dbReference type="OrthoDB" id="10594033at2759"/>
<evidence type="ECO:0000256" key="1">
    <source>
        <dbReference type="SAM" id="MobiDB-lite"/>
    </source>
</evidence>
<dbReference type="EMBL" id="ML995480">
    <property type="protein sequence ID" value="KAF2144254.1"/>
    <property type="molecule type" value="Genomic_DNA"/>
</dbReference>
<feature type="compositionally biased region" description="Basic and acidic residues" evidence="1">
    <location>
        <begin position="242"/>
        <end position="276"/>
    </location>
</feature>
<proteinExistence type="predicted"/>
<accession>A0A6A6BLU1</accession>
<gene>
    <name evidence="2" type="ORF">K452DRAFT_306853</name>
</gene>
<sequence>MVLEYPIQTSLETPPYTAERFGKLGNATTHTNSQYSEKNLKESLSTRDDIGLMGQIISRNLDDLANRICDRDLQRQITPLSETNSLHTINEEDRFSRQAEGTQTKGTTEISPVKTIFEFRGEFFTSNQRVVHVNATVDLGCQDNFISKEFVKKTGLESHTYENFKQRERVGPAERLVKPDQEIKLRWRPSGSIKTEVTRFFLDENMENMDMVVGQGFADLDGIFGDIPVEAYTLRIPWKGNSRKERQARKEAVEKHKREEKENETRQRTQELEARKQRLASASSSSSIAPSALSGSSGNYLASTLNAQRMVPVTTTTPSPSSTPGILPGSSPSAVRIPASPGGPVTMLRRRSF</sequence>
<evidence type="ECO:0000313" key="3">
    <source>
        <dbReference type="Proteomes" id="UP000799438"/>
    </source>
</evidence>
<reference evidence="2" key="1">
    <citation type="journal article" date="2020" name="Stud. Mycol.">
        <title>101 Dothideomycetes genomes: a test case for predicting lifestyles and emergence of pathogens.</title>
        <authorList>
            <person name="Haridas S."/>
            <person name="Albert R."/>
            <person name="Binder M."/>
            <person name="Bloem J."/>
            <person name="Labutti K."/>
            <person name="Salamov A."/>
            <person name="Andreopoulos B."/>
            <person name="Baker S."/>
            <person name="Barry K."/>
            <person name="Bills G."/>
            <person name="Bluhm B."/>
            <person name="Cannon C."/>
            <person name="Castanera R."/>
            <person name="Culley D."/>
            <person name="Daum C."/>
            <person name="Ezra D."/>
            <person name="Gonzalez J."/>
            <person name="Henrissat B."/>
            <person name="Kuo A."/>
            <person name="Liang C."/>
            <person name="Lipzen A."/>
            <person name="Lutzoni F."/>
            <person name="Magnuson J."/>
            <person name="Mondo S."/>
            <person name="Nolan M."/>
            <person name="Ohm R."/>
            <person name="Pangilinan J."/>
            <person name="Park H.-J."/>
            <person name="Ramirez L."/>
            <person name="Alfaro M."/>
            <person name="Sun H."/>
            <person name="Tritt A."/>
            <person name="Yoshinaga Y."/>
            <person name="Zwiers L.-H."/>
            <person name="Turgeon B."/>
            <person name="Goodwin S."/>
            <person name="Spatafora J."/>
            <person name="Crous P."/>
            <person name="Grigoriev I."/>
        </authorList>
    </citation>
    <scope>NUCLEOTIDE SEQUENCE</scope>
    <source>
        <strain evidence="2">CBS 121167</strain>
    </source>
</reference>
<evidence type="ECO:0000313" key="2">
    <source>
        <dbReference type="EMBL" id="KAF2144254.1"/>
    </source>
</evidence>